<protein>
    <submittedName>
        <fullName evidence="1">Citrate lyase alpha chain</fullName>
    </submittedName>
</protein>
<comment type="caution">
    <text evidence="1">The sequence shown here is derived from an EMBL/GenBank/DDBJ whole genome shotgun (WGS) entry which is preliminary data.</text>
</comment>
<dbReference type="Pfam" id="PF04223">
    <property type="entry name" value="CitF"/>
    <property type="match status" value="1"/>
</dbReference>
<dbReference type="AlphaFoldDB" id="A0A0L0MJL1"/>
<gene>
    <name evidence="1" type="primary">citF</name>
    <name evidence="1" type="ORF">AlmWB_03330</name>
</gene>
<accession>A0A0L0MJL1</accession>
<evidence type="ECO:0000313" key="1">
    <source>
        <dbReference type="EMBL" id="KND62476.1"/>
    </source>
</evidence>
<dbReference type="PANTHER" id="PTHR40596:SF1">
    <property type="entry name" value="CITRATE LYASE ALPHA CHAIN"/>
    <property type="match status" value="1"/>
</dbReference>
<dbReference type="NCBIfam" id="TIGR01584">
    <property type="entry name" value="citF"/>
    <property type="match status" value="1"/>
</dbReference>
<dbReference type="OrthoDB" id="9767643at2"/>
<dbReference type="EMBL" id="JPSQ01000078">
    <property type="protein sequence ID" value="KND62476.1"/>
    <property type="molecule type" value="Genomic_DNA"/>
</dbReference>
<organism evidence="1 2">
    <name type="scientific">Candidatus Phytoplasma phoenicium</name>
    <dbReference type="NCBI Taxonomy" id="198422"/>
    <lineage>
        <taxon>Bacteria</taxon>
        <taxon>Bacillati</taxon>
        <taxon>Mycoplasmatota</taxon>
        <taxon>Mollicutes</taxon>
        <taxon>Acholeplasmatales</taxon>
        <taxon>Acholeplasmataceae</taxon>
        <taxon>Candidatus Phytoplasma</taxon>
        <taxon>16SrIX (Pigeon pea witches'-broom group)</taxon>
    </lineage>
</organism>
<dbReference type="Proteomes" id="UP000037086">
    <property type="component" value="Unassembled WGS sequence"/>
</dbReference>
<sequence length="396" mass="42989">NYNYSSYDTEKTNTSKRICPQSKNLPNEGKRNSKISISLEEAIIQTGLKDGMTISFHHHFRHGDQTVEQILKIIDKLKIKNLTVSASSFTNAHDCLIDYINKGVITGLEGSGLRGKLGDAISEGILTKPVILRSHGGRARAIESGETYINVAFLAVASSDEMGNANGYIGLSCVGSLGYALVDAQYAEKVVLITDNIVLYPNSPISIPQIKVDYVVKVDKIGDALKIASGEIRPFFQYKEIKIAQNIIKIIKNTPYFKNGFSFQTGTGGASQASLLMLKEQMLKQNIKASFFLGGIIGAQTELLKEGLVQKLLDVQSFDLAAIESIKQNINHLEISASFYANAHTKDCATNKLDYGVLSALEVDINFNSNVLTGANGYIRGAIGGHPDVAYGSEVT</sequence>
<dbReference type="GO" id="GO:0006084">
    <property type="term" value="P:acetyl-CoA metabolic process"/>
    <property type="evidence" value="ECO:0007669"/>
    <property type="project" value="InterPro"/>
</dbReference>
<evidence type="ECO:0000313" key="2">
    <source>
        <dbReference type="Proteomes" id="UP000037086"/>
    </source>
</evidence>
<dbReference type="Gene3D" id="3.40.1080.10">
    <property type="entry name" value="Glutaconate Coenzyme A-transferase"/>
    <property type="match status" value="2"/>
</dbReference>
<dbReference type="GO" id="GO:0005737">
    <property type="term" value="C:cytoplasm"/>
    <property type="evidence" value="ECO:0007669"/>
    <property type="project" value="InterPro"/>
</dbReference>
<reference evidence="1 2" key="1">
    <citation type="journal article" date="2015" name="BMC Microbiol.">
        <title>'Candidatus Phytoplasma phoenicium' associated with almond witches'-broom disease: from draft genome to genetic diversity among strain populations.</title>
        <authorList>
            <person name="Quaglino F."/>
            <person name="Kube M."/>
            <person name="Jawhari M."/>
            <person name="Abou-Jawdah Y."/>
            <person name="Siewert C."/>
            <person name="Choueiri E."/>
            <person name="Sobh H."/>
            <person name="Casati P."/>
            <person name="Tedeschi R."/>
            <person name="Molino Lova M."/>
            <person name="Alma A."/>
            <person name="Bianco P.A."/>
        </authorList>
    </citation>
    <scope>NUCLEOTIDE SEQUENCE [LARGE SCALE GENOMIC DNA]</scope>
    <source>
        <strain evidence="1 2">SA213</strain>
    </source>
</reference>
<name>A0A0L0MJL1_9MOLU</name>
<dbReference type="PANTHER" id="PTHR40596">
    <property type="entry name" value="CITRATE LYASE ALPHA CHAIN"/>
    <property type="match status" value="1"/>
</dbReference>
<feature type="non-terminal residue" evidence="1">
    <location>
        <position position="1"/>
    </location>
</feature>
<dbReference type="InterPro" id="IPR006472">
    <property type="entry name" value="Citrate_lyase_asu"/>
</dbReference>
<dbReference type="GO" id="GO:0009346">
    <property type="term" value="C:ATP-independent citrate lyase complex"/>
    <property type="evidence" value="ECO:0007669"/>
    <property type="project" value="InterPro"/>
</dbReference>
<feature type="non-terminal residue" evidence="1">
    <location>
        <position position="396"/>
    </location>
</feature>
<dbReference type="GO" id="GO:0008814">
    <property type="term" value="F:citrate CoA-transferase activity"/>
    <property type="evidence" value="ECO:0007669"/>
    <property type="project" value="InterPro"/>
</dbReference>
<keyword evidence="2" id="KW-1185">Reference proteome</keyword>
<proteinExistence type="predicted"/>
<dbReference type="RefSeq" id="WP_050337439.1">
    <property type="nucleotide sequence ID" value="NZ_JPSQ01000078.1"/>
</dbReference>
<dbReference type="SUPFAM" id="SSF100950">
    <property type="entry name" value="NagB/RpiA/CoA transferase-like"/>
    <property type="match status" value="2"/>
</dbReference>
<dbReference type="GO" id="GO:0016829">
    <property type="term" value="F:lyase activity"/>
    <property type="evidence" value="ECO:0007669"/>
    <property type="project" value="UniProtKB-KW"/>
</dbReference>
<dbReference type="InterPro" id="IPR037171">
    <property type="entry name" value="NagB/RpiA_transferase-like"/>
</dbReference>
<keyword evidence="1" id="KW-0456">Lyase</keyword>